<protein>
    <recommendedName>
        <fullName evidence="3">BNR repeat-like domain-containing protein</fullName>
    </recommendedName>
</protein>
<dbReference type="EMBL" id="FSRC01000001">
    <property type="protein sequence ID" value="SIN74423.1"/>
    <property type="molecule type" value="Genomic_DNA"/>
</dbReference>
<gene>
    <name evidence="1" type="ORF">SAMN05444394_1406</name>
</gene>
<evidence type="ECO:0000313" key="2">
    <source>
        <dbReference type="Proteomes" id="UP000185221"/>
    </source>
</evidence>
<reference evidence="2" key="1">
    <citation type="submission" date="2016-11" db="EMBL/GenBank/DDBJ databases">
        <authorList>
            <person name="Varghese N."/>
            <person name="Submissions S."/>
        </authorList>
    </citation>
    <scope>NUCLEOTIDE SEQUENCE [LARGE SCALE GENOMIC DNA]</scope>
    <source>
        <strain evidence="2">DSM 15292</strain>
    </source>
</reference>
<dbReference type="RefSeq" id="WP_074224076.1">
    <property type="nucleotide sequence ID" value="NZ_FSRC01000001.1"/>
</dbReference>
<name>A0A1N6DUN4_9BACT</name>
<dbReference type="CDD" id="cd15482">
    <property type="entry name" value="Sialidase_non-viral"/>
    <property type="match status" value="1"/>
</dbReference>
<dbReference type="OrthoDB" id="9764969at2"/>
<dbReference type="PROSITE" id="PS51257">
    <property type="entry name" value="PROKAR_LIPOPROTEIN"/>
    <property type="match status" value="1"/>
</dbReference>
<organism evidence="1 2">
    <name type="scientific">Algoriphagus halophilus</name>
    <dbReference type="NCBI Taxonomy" id="226505"/>
    <lineage>
        <taxon>Bacteria</taxon>
        <taxon>Pseudomonadati</taxon>
        <taxon>Bacteroidota</taxon>
        <taxon>Cytophagia</taxon>
        <taxon>Cytophagales</taxon>
        <taxon>Cyclobacteriaceae</taxon>
        <taxon>Algoriphagus</taxon>
    </lineage>
</organism>
<dbReference type="Proteomes" id="UP000185221">
    <property type="component" value="Unassembled WGS sequence"/>
</dbReference>
<dbReference type="AlphaFoldDB" id="A0A1N6DUN4"/>
<dbReference type="STRING" id="226505.SAMN05444394_1406"/>
<sequence length="443" mass="48533">MNWNHYKLILPFILFGLLASCKSPEDKPIVTLAEEGDQPAMSKDLDGNLGITYGNGKDIYFAFSSDEGNTFNTDKVGTLENMFLGMSCGPKLAMGTDYYSIVAPTKKGDLLAYRKAKGNGTWEGPFQVNDIKGSAGESLADITADTQGNLFATWIDTRSVMPEMDHSKGKTELEASKDKSIPKELSKEEIMAELGEMPEGGESIRQYPGEDGNMYWVVLDKDGKAIKAKDMESYRAFRAKNSKRKAPEGKIYIAKSTDGGKSWSNSQLVYASPDGSVCECCMPTIQADKDNQLYIMFRNNLKGSRDLHLAISKDHGNSFSSPIKLGQDTWQLNGCPMDGGGFRVINQDNIATVWQRDGQIFIAQPEEQEIKIGTGRSPSIDAGNKGDYITWSEGENIMFLGPNSTSAQVLAKGAYSKTISTDQGDAMLIVWTAEGKIKLKKVS</sequence>
<evidence type="ECO:0008006" key="3">
    <source>
        <dbReference type="Google" id="ProtNLM"/>
    </source>
</evidence>
<proteinExistence type="predicted"/>
<evidence type="ECO:0000313" key="1">
    <source>
        <dbReference type="EMBL" id="SIN74423.1"/>
    </source>
</evidence>
<dbReference type="InterPro" id="IPR036278">
    <property type="entry name" value="Sialidase_sf"/>
</dbReference>
<dbReference type="SUPFAM" id="SSF50939">
    <property type="entry name" value="Sialidases"/>
    <property type="match status" value="1"/>
</dbReference>
<dbReference type="Gene3D" id="2.120.10.10">
    <property type="match status" value="1"/>
</dbReference>
<keyword evidence="2" id="KW-1185">Reference proteome</keyword>
<accession>A0A1N6DUN4</accession>